<feature type="compositionally biased region" description="Pro residues" evidence="2">
    <location>
        <begin position="125"/>
        <end position="136"/>
    </location>
</feature>
<dbReference type="GO" id="GO:0008270">
    <property type="term" value="F:zinc ion binding"/>
    <property type="evidence" value="ECO:0007669"/>
    <property type="project" value="UniProtKB-KW"/>
</dbReference>
<feature type="domain" description="Arf-GAP" evidence="3">
    <location>
        <begin position="10"/>
        <end position="126"/>
    </location>
</feature>
<comment type="caution">
    <text evidence="4">The sequence shown here is derived from an EMBL/GenBank/DDBJ whole genome shotgun (WGS) entry which is preliminary data.</text>
</comment>
<dbReference type="SMART" id="SM00105">
    <property type="entry name" value="ArfGap"/>
    <property type="match status" value="1"/>
</dbReference>
<dbReference type="GO" id="GO:0005096">
    <property type="term" value="F:GTPase activator activity"/>
    <property type="evidence" value="ECO:0007669"/>
    <property type="project" value="InterPro"/>
</dbReference>
<feature type="region of interest" description="Disordered" evidence="2">
    <location>
        <begin position="119"/>
        <end position="141"/>
    </location>
</feature>
<name>A0A8J6E949_9EUKA</name>
<dbReference type="InterPro" id="IPR044820">
    <property type="entry name" value="AGD14-like"/>
</dbReference>
<evidence type="ECO:0000313" key="4">
    <source>
        <dbReference type="EMBL" id="KAG9392815.1"/>
    </source>
</evidence>
<sequence length="344" mass="37350">MSSLEQKKVERKLKKLREKVENKTCFDCTQPAPTYVCMDFGTFVCTKCSGIHREKNRVVKSVSMALFTMEEVDAITGNGAAEQKWLKAWTPEDHKKPSPANPGQVREFMRLKYEVKRWAQAAPTQPTPQPAKPVPLKPTVHDVPKLEQSDTKQDLMNLFGDSKPAAAPAPEDPFGTFFDQKPAQPQSQAQAQTPQNDPFDAFAKPASVAPARTIAPAPAPAPAPKPVDPLADLFGPPVTHTPAQQPHPQQCHAPPRQTDPFASEFTQPAAPAPAPAAHAHSSTLDDLFATPSPAQPVHQPAAQHNPFAGQEFTFDNSPAPAASQARATNPFDDLSDAVNSMMFH</sequence>
<dbReference type="OrthoDB" id="6036at2759"/>
<evidence type="ECO:0000313" key="5">
    <source>
        <dbReference type="Proteomes" id="UP000717585"/>
    </source>
</evidence>
<evidence type="ECO:0000256" key="2">
    <source>
        <dbReference type="SAM" id="MobiDB-lite"/>
    </source>
</evidence>
<dbReference type="PANTHER" id="PTHR46085">
    <property type="entry name" value="ARFGAP/RECO-RELATED"/>
    <property type="match status" value="1"/>
</dbReference>
<dbReference type="PANTHER" id="PTHR46085:SF3">
    <property type="entry name" value="ARF GTPASE ACTIVATING PROTEIN"/>
    <property type="match status" value="1"/>
</dbReference>
<gene>
    <name evidence="4" type="ORF">J8273_5853</name>
</gene>
<feature type="region of interest" description="Disordered" evidence="2">
    <location>
        <begin position="214"/>
        <end position="344"/>
    </location>
</feature>
<keyword evidence="5" id="KW-1185">Reference proteome</keyword>
<dbReference type="EMBL" id="JAHDYR010000032">
    <property type="protein sequence ID" value="KAG9392815.1"/>
    <property type="molecule type" value="Genomic_DNA"/>
</dbReference>
<evidence type="ECO:0000256" key="1">
    <source>
        <dbReference type="PROSITE-ProRule" id="PRU00288"/>
    </source>
</evidence>
<reference evidence="4" key="1">
    <citation type="submission" date="2021-05" db="EMBL/GenBank/DDBJ databases">
        <title>A free-living protist that lacks canonical eukaryotic 1 DNA replication and segregation systems.</title>
        <authorList>
            <person name="Salas-Leiva D.E."/>
            <person name="Tromer E.C."/>
            <person name="Curtis B.A."/>
            <person name="Jerlstrom-Hultqvist J."/>
            <person name="Kolisko M."/>
            <person name="Yi Z."/>
            <person name="Salas-Leiva J.S."/>
            <person name="Gallot-Lavallee L."/>
            <person name="Kops G.J.P.L."/>
            <person name="Archibald J.M."/>
            <person name="Simpson A.G.B."/>
            <person name="Roger A.J."/>
        </authorList>
    </citation>
    <scope>NUCLEOTIDE SEQUENCE</scope>
    <source>
        <strain evidence="4">BICM</strain>
    </source>
</reference>
<dbReference type="InterPro" id="IPR037278">
    <property type="entry name" value="ARFGAP/RecO"/>
</dbReference>
<keyword evidence="1" id="KW-0863">Zinc-finger</keyword>
<dbReference type="InterPro" id="IPR001164">
    <property type="entry name" value="ArfGAP_dom"/>
</dbReference>
<dbReference type="Gene3D" id="1.10.220.150">
    <property type="entry name" value="Arf GTPase activating protein"/>
    <property type="match status" value="1"/>
</dbReference>
<evidence type="ECO:0000259" key="3">
    <source>
        <dbReference type="PROSITE" id="PS50115"/>
    </source>
</evidence>
<dbReference type="Pfam" id="PF01412">
    <property type="entry name" value="ArfGap"/>
    <property type="match status" value="1"/>
</dbReference>
<proteinExistence type="predicted"/>
<feature type="compositionally biased region" description="Pro residues" evidence="2">
    <location>
        <begin position="217"/>
        <end position="227"/>
    </location>
</feature>
<dbReference type="CDD" id="cd08838">
    <property type="entry name" value="ArfGap_AGFG"/>
    <property type="match status" value="1"/>
</dbReference>
<feature type="compositionally biased region" description="Low complexity" evidence="2">
    <location>
        <begin position="228"/>
        <end position="255"/>
    </location>
</feature>
<dbReference type="SUPFAM" id="SSF57863">
    <property type="entry name" value="ArfGap/RecO-like zinc finger"/>
    <property type="match status" value="1"/>
</dbReference>
<dbReference type="AlphaFoldDB" id="A0A8J6E949"/>
<feature type="compositionally biased region" description="Low complexity" evidence="2">
    <location>
        <begin position="180"/>
        <end position="195"/>
    </location>
</feature>
<keyword evidence="1" id="KW-0479">Metal-binding</keyword>
<dbReference type="PROSITE" id="PS50115">
    <property type="entry name" value="ARFGAP"/>
    <property type="match status" value="1"/>
</dbReference>
<accession>A0A8J6E949</accession>
<protein>
    <submittedName>
        <fullName evidence="4">Arf GTPase activating protein</fullName>
    </submittedName>
</protein>
<feature type="region of interest" description="Disordered" evidence="2">
    <location>
        <begin position="158"/>
        <end position="202"/>
    </location>
</feature>
<dbReference type="InterPro" id="IPR038508">
    <property type="entry name" value="ArfGAP_dom_sf"/>
</dbReference>
<organism evidence="4 5">
    <name type="scientific">Carpediemonas membranifera</name>
    <dbReference type="NCBI Taxonomy" id="201153"/>
    <lineage>
        <taxon>Eukaryota</taxon>
        <taxon>Metamonada</taxon>
        <taxon>Carpediemonas-like organisms</taxon>
        <taxon>Carpediemonas</taxon>
    </lineage>
</organism>
<dbReference type="Proteomes" id="UP000717585">
    <property type="component" value="Unassembled WGS sequence"/>
</dbReference>
<keyword evidence="1" id="KW-0862">Zinc</keyword>
<dbReference type="PRINTS" id="PR00405">
    <property type="entry name" value="REVINTRACTNG"/>
</dbReference>